<dbReference type="OrthoDB" id="477744at2"/>
<dbReference type="PANTHER" id="PTHR21266:SF59">
    <property type="entry name" value="BLR4922 PROTEIN"/>
    <property type="match status" value="1"/>
</dbReference>
<evidence type="ECO:0000256" key="5">
    <source>
        <dbReference type="ARBA" id="ARBA00023014"/>
    </source>
</evidence>
<dbReference type="RefSeq" id="WP_063871453.1">
    <property type="nucleotide sequence ID" value="NZ_CAWMRI010000027.1"/>
</dbReference>
<dbReference type="Proteomes" id="UP000076555">
    <property type="component" value="Unassembled WGS sequence"/>
</dbReference>
<proteinExistence type="predicted"/>
<evidence type="ECO:0000256" key="2">
    <source>
        <dbReference type="ARBA" id="ARBA00022723"/>
    </source>
</evidence>
<accession>A0A161XQP3</accession>
<keyword evidence="1" id="KW-0001">2Fe-2S</keyword>
<reference evidence="7 8" key="1">
    <citation type="submission" date="2016-04" db="EMBL/GenBank/DDBJ databases">
        <title>Draft Genome Assembly of the Bloom-forming Cyanobacterium Nodularia spumigena Strain CENA596 in Shrimp Production Ponds.</title>
        <authorList>
            <person name="Popin R.V."/>
            <person name="Rigonato J."/>
            <person name="Abreu V.A."/>
            <person name="Andreote A.P."/>
            <person name="Silveira S.B."/>
            <person name="Odebrecht C."/>
            <person name="Fiore M.F."/>
        </authorList>
    </citation>
    <scope>NUCLEOTIDE SEQUENCE [LARGE SCALE GENOMIC DNA]</scope>
    <source>
        <strain evidence="7 8">CENA596</strain>
    </source>
</reference>
<dbReference type="EMBL" id="LWAJ01000027">
    <property type="protein sequence ID" value="KZL51374.1"/>
    <property type="molecule type" value="Genomic_DNA"/>
</dbReference>
<dbReference type="AlphaFoldDB" id="A0A161XQP3"/>
<evidence type="ECO:0000259" key="6">
    <source>
        <dbReference type="PROSITE" id="PS51296"/>
    </source>
</evidence>
<dbReference type="GO" id="GO:0005506">
    <property type="term" value="F:iron ion binding"/>
    <property type="evidence" value="ECO:0007669"/>
    <property type="project" value="InterPro"/>
</dbReference>
<comment type="caution">
    <text evidence="7">The sequence shown here is derived from an EMBL/GenBank/DDBJ whole genome shotgun (WGS) entry which is preliminary data.</text>
</comment>
<dbReference type="PROSITE" id="PS51296">
    <property type="entry name" value="RIESKE"/>
    <property type="match status" value="1"/>
</dbReference>
<dbReference type="InterPro" id="IPR044043">
    <property type="entry name" value="VanA_C_cat"/>
</dbReference>
<dbReference type="PROSITE" id="PS00570">
    <property type="entry name" value="RING_HYDROXYL_ALPHA"/>
    <property type="match status" value="1"/>
</dbReference>
<evidence type="ECO:0000256" key="1">
    <source>
        <dbReference type="ARBA" id="ARBA00022714"/>
    </source>
</evidence>
<dbReference type="GO" id="GO:0051537">
    <property type="term" value="F:2 iron, 2 sulfur cluster binding"/>
    <property type="evidence" value="ECO:0007669"/>
    <property type="project" value="UniProtKB-KW"/>
</dbReference>
<keyword evidence="5" id="KW-0411">Iron-sulfur</keyword>
<evidence type="ECO:0000313" key="7">
    <source>
        <dbReference type="EMBL" id="KZL51374.1"/>
    </source>
</evidence>
<protein>
    <submittedName>
        <fullName evidence="7">(2Fe-2S)-binding protein</fullName>
    </submittedName>
</protein>
<keyword evidence="4" id="KW-0408">Iron</keyword>
<dbReference type="InterPro" id="IPR015881">
    <property type="entry name" value="ARHD_Rieske_2Fe_2S"/>
</dbReference>
<keyword evidence="2" id="KW-0479">Metal-binding</keyword>
<dbReference type="Pfam" id="PF00355">
    <property type="entry name" value="Rieske"/>
    <property type="match status" value="1"/>
</dbReference>
<dbReference type="SUPFAM" id="SSF55961">
    <property type="entry name" value="Bet v1-like"/>
    <property type="match status" value="1"/>
</dbReference>
<evidence type="ECO:0000313" key="8">
    <source>
        <dbReference type="Proteomes" id="UP000076555"/>
    </source>
</evidence>
<keyword evidence="3" id="KW-0560">Oxidoreductase</keyword>
<gene>
    <name evidence="7" type="ORF">A2T98_02720</name>
</gene>
<organism evidence="7 8">
    <name type="scientific">Nodularia spumigena CENA596</name>
    <dbReference type="NCBI Taxonomy" id="1819295"/>
    <lineage>
        <taxon>Bacteria</taxon>
        <taxon>Bacillati</taxon>
        <taxon>Cyanobacteriota</taxon>
        <taxon>Cyanophyceae</taxon>
        <taxon>Nostocales</taxon>
        <taxon>Nodulariaceae</taxon>
        <taxon>Nodularia</taxon>
    </lineage>
</organism>
<dbReference type="InterPro" id="IPR050584">
    <property type="entry name" value="Cholesterol_7-desaturase"/>
</dbReference>
<dbReference type="PANTHER" id="PTHR21266">
    <property type="entry name" value="IRON-SULFUR DOMAIN CONTAINING PROTEIN"/>
    <property type="match status" value="1"/>
</dbReference>
<dbReference type="GO" id="GO:0016705">
    <property type="term" value="F:oxidoreductase activity, acting on paired donors, with incorporation or reduction of molecular oxygen"/>
    <property type="evidence" value="ECO:0007669"/>
    <property type="project" value="UniProtKB-ARBA"/>
</dbReference>
<evidence type="ECO:0000256" key="4">
    <source>
        <dbReference type="ARBA" id="ARBA00023004"/>
    </source>
</evidence>
<dbReference type="Gene3D" id="3.90.380.10">
    <property type="entry name" value="Naphthalene 1,2-dioxygenase Alpha Subunit, Chain A, domain 1"/>
    <property type="match status" value="1"/>
</dbReference>
<sequence>MLKNFWYACEFSSAVTKKPKQIVMLNQRFVLYRNSQGQVVALKDQCSHRGAALSMGWVEDNCIRCPYHGWKFQADGKCVQIPSNEVGTPIPKKANVNSYPVQEKYGFIWLFYGELPESERPPIPALPEFENPNLHRSFLDFTVNTHYTRVIENALDLSHLPIVHANSFGAGFGQNSRFDVYDIQDEPWGISAKSKYKNYTKPKGLFKLFFREKSTDINSKFTFYLPNITKLETSSNSIKIVNFAIHLPVDENTTISKRILFRSFLPYSWLDGIFLRYYTKIHGEDSTVSESQYPRFIPDSLSTEVHVDADAFTLKYRQLRNKYLAMGWGLEANKIELGNFQQNQLQHFDTSLIN</sequence>
<dbReference type="InterPro" id="IPR017941">
    <property type="entry name" value="Rieske_2Fe-2S"/>
</dbReference>
<dbReference type="Gene3D" id="2.102.10.10">
    <property type="entry name" value="Rieske [2Fe-2S] iron-sulphur domain"/>
    <property type="match status" value="1"/>
</dbReference>
<dbReference type="SUPFAM" id="SSF50022">
    <property type="entry name" value="ISP domain"/>
    <property type="match status" value="1"/>
</dbReference>
<dbReference type="Pfam" id="PF19112">
    <property type="entry name" value="VanA_C"/>
    <property type="match status" value="1"/>
</dbReference>
<dbReference type="GO" id="GO:0004497">
    <property type="term" value="F:monooxygenase activity"/>
    <property type="evidence" value="ECO:0007669"/>
    <property type="project" value="UniProtKB-ARBA"/>
</dbReference>
<name>A0A161XQP3_NODSP</name>
<evidence type="ECO:0000256" key="3">
    <source>
        <dbReference type="ARBA" id="ARBA00023002"/>
    </source>
</evidence>
<feature type="domain" description="Rieske" evidence="6">
    <location>
        <begin position="6"/>
        <end position="110"/>
    </location>
</feature>
<dbReference type="InterPro" id="IPR036922">
    <property type="entry name" value="Rieske_2Fe-2S_sf"/>
</dbReference>